<evidence type="ECO:0008006" key="3">
    <source>
        <dbReference type="Google" id="ProtNLM"/>
    </source>
</evidence>
<reference evidence="1 2" key="1">
    <citation type="submission" date="2019-02" db="EMBL/GenBank/DDBJ databases">
        <title>Deep-cultivation of Planctomycetes and their phenomic and genomic characterization uncovers novel biology.</title>
        <authorList>
            <person name="Wiegand S."/>
            <person name="Jogler M."/>
            <person name="Boedeker C."/>
            <person name="Pinto D."/>
            <person name="Vollmers J."/>
            <person name="Rivas-Marin E."/>
            <person name="Kohn T."/>
            <person name="Peeters S.H."/>
            <person name="Heuer A."/>
            <person name="Rast P."/>
            <person name="Oberbeckmann S."/>
            <person name="Bunk B."/>
            <person name="Jeske O."/>
            <person name="Meyerdierks A."/>
            <person name="Storesund J.E."/>
            <person name="Kallscheuer N."/>
            <person name="Luecker S."/>
            <person name="Lage O.M."/>
            <person name="Pohl T."/>
            <person name="Merkel B.J."/>
            <person name="Hornburger P."/>
            <person name="Mueller R.-W."/>
            <person name="Bruemmer F."/>
            <person name="Labrenz M."/>
            <person name="Spormann A.M."/>
            <person name="Op Den Camp H."/>
            <person name="Overmann J."/>
            <person name="Amann R."/>
            <person name="Jetten M.S.M."/>
            <person name="Mascher T."/>
            <person name="Medema M.H."/>
            <person name="Devos D.P."/>
            <person name="Kaster A.-K."/>
            <person name="Ovreas L."/>
            <person name="Rohde M."/>
            <person name="Galperin M.Y."/>
            <person name="Jogler C."/>
        </authorList>
    </citation>
    <scope>NUCLEOTIDE SEQUENCE [LARGE SCALE GENOMIC DNA]</scope>
    <source>
        <strain evidence="1 2">CA54</strain>
    </source>
</reference>
<name>A0A5C6B036_9PLAN</name>
<proteinExistence type="predicted"/>
<protein>
    <recommendedName>
        <fullName evidence="3">Squalene/phytoene synthase</fullName>
    </recommendedName>
</protein>
<dbReference type="AlphaFoldDB" id="A0A5C6B036"/>
<keyword evidence="2" id="KW-1185">Reference proteome</keyword>
<dbReference type="Proteomes" id="UP000320735">
    <property type="component" value="Unassembled WGS sequence"/>
</dbReference>
<sequence>MPRVNSTLQRNRLLIHRAISQRLHIFCAGAWSTLIAANCLLHGLPLLFSSRPGTPLRVLCIVAFDMLYQLRNTKLLTKRKARIVAALLDLGACANAAFDNKYCCTSEYLETRRILQEAGMDSLIAEYLQRLKDLEHRRPLPGGDDSRFHEIRCYREAVARLSLGMVAATVNGNQCLDEAIRATARDADLNILWRIVMQCQLIDDALDYSKDLSGGLPSFLTATAPLSQGLELTRRSALGYADIRDILRTGDLFPLRVTLLLVSLCAKLAVRLRHLRHCAALGR</sequence>
<organism evidence="1 2">
    <name type="scientific">Symmachiella macrocystis</name>
    <dbReference type="NCBI Taxonomy" id="2527985"/>
    <lineage>
        <taxon>Bacteria</taxon>
        <taxon>Pseudomonadati</taxon>
        <taxon>Planctomycetota</taxon>
        <taxon>Planctomycetia</taxon>
        <taxon>Planctomycetales</taxon>
        <taxon>Planctomycetaceae</taxon>
        <taxon>Symmachiella</taxon>
    </lineage>
</organism>
<accession>A0A5C6B036</accession>
<evidence type="ECO:0000313" key="1">
    <source>
        <dbReference type="EMBL" id="TWU05268.1"/>
    </source>
</evidence>
<gene>
    <name evidence="1" type="ORF">CA54_59560</name>
</gene>
<evidence type="ECO:0000313" key="2">
    <source>
        <dbReference type="Proteomes" id="UP000320735"/>
    </source>
</evidence>
<dbReference type="EMBL" id="SJPP01000004">
    <property type="protein sequence ID" value="TWU05268.1"/>
    <property type="molecule type" value="Genomic_DNA"/>
</dbReference>
<comment type="caution">
    <text evidence="1">The sequence shown here is derived from an EMBL/GenBank/DDBJ whole genome shotgun (WGS) entry which is preliminary data.</text>
</comment>